<organism evidence="11 12">
    <name type="scientific">Thalassotalea piscium</name>
    <dbReference type="NCBI Taxonomy" id="1230533"/>
    <lineage>
        <taxon>Bacteria</taxon>
        <taxon>Pseudomonadati</taxon>
        <taxon>Pseudomonadota</taxon>
        <taxon>Gammaproteobacteria</taxon>
        <taxon>Alteromonadales</taxon>
        <taxon>Colwelliaceae</taxon>
        <taxon>Thalassotalea</taxon>
    </lineage>
</organism>
<evidence type="ECO:0000313" key="11">
    <source>
        <dbReference type="EMBL" id="MBB6543499.1"/>
    </source>
</evidence>
<proteinExistence type="inferred from homology"/>
<gene>
    <name evidence="11" type="ORF">HNQ55_002020</name>
</gene>
<evidence type="ECO:0000256" key="2">
    <source>
        <dbReference type="ARBA" id="ARBA00022692"/>
    </source>
</evidence>
<accession>A0A7X0NHG6</accession>
<dbReference type="CDD" id="cd11386">
    <property type="entry name" value="MCP_signal"/>
    <property type="match status" value="1"/>
</dbReference>
<comment type="caution">
    <text evidence="11">The sequence shown here is derived from an EMBL/GenBank/DDBJ whole genome shotgun (WGS) entry which is preliminary data.</text>
</comment>
<keyword evidence="2 8" id="KW-0812">Transmembrane</keyword>
<dbReference type="Pfam" id="PF00672">
    <property type="entry name" value="HAMP"/>
    <property type="match status" value="1"/>
</dbReference>
<dbReference type="GO" id="GO:0006935">
    <property type="term" value="P:chemotaxis"/>
    <property type="evidence" value="ECO:0007669"/>
    <property type="project" value="UniProtKB-ARBA"/>
</dbReference>
<evidence type="ECO:0000256" key="4">
    <source>
        <dbReference type="ARBA" id="ARBA00023136"/>
    </source>
</evidence>
<keyword evidence="3 8" id="KW-1133">Transmembrane helix</keyword>
<dbReference type="SMART" id="SM00304">
    <property type="entry name" value="HAMP"/>
    <property type="match status" value="2"/>
</dbReference>
<dbReference type="PROSITE" id="PS50111">
    <property type="entry name" value="CHEMOTAXIS_TRANSDUC_2"/>
    <property type="match status" value="1"/>
</dbReference>
<reference evidence="11 12" key="1">
    <citation type="submission" date="2020-08" db="EMBL/GenBank/DDBJ databases">
        <title>Genomic Encyclopedia of Type Strains, Phase IV (KMG-IV): sequencing the most valuable type-strain genomes for metagenomic binning, comparative biology and taxonomic classification.</title>
        <authorList>
            <person name="Goeker M."/>
        </authorList>
    </citation>
    <scope>NUCLEOTIDE SEQUENCE [LARGE SCALE GENOMIC DNA]</scope>
    <source>
        <strain evidence="11 12">DSM 26287</strain>
    </source>
</reference>
<evidence type="ECO:0000313" key="12">
    <source>
        <dbReference type="Proteomes" id="UP000537141"/>
    </source>
</evidence>
<keyword evidence="4 8" id="KW-0472">Membrane</keyword>
<dbReference type="FunFam" id="1.10.287.950:FF:000001">
    <property type="entry name" value="Methyl-accepting chemotaxis sensory transducer"/>
    <property type="match status" value="1"/>
</dbReference>
<dbReference type="PANTHER" id="PTHR32089">
    <property type="entry name" value="METHYL-ACCEPTING CHEMOTAXIS PROTEIN MCPB"/>
    <property type="match status" value="1"/>
</dbReference>
<dbReference type="GO" id="GO:0007165">
    <property type="term" value="P:signal transduction"/>
    <property type="evidence" value="ECO:0007669"/>
    <property type="project" value="UniProtKB-KW"/>
</dbReference>
<evidence type="ECO:0000256" key="1">
    <source>
        <dbReference type="ARBA" id="ARBA00004141"/>
    </source>
</evidence>
<dbReference type="Proteomes" id="UP000537141">
    <property type="component" value="Unassembled WGS sequence"/>
</dbReference>
<feature type="domain" description="Methyl-accepting transducer" evidence="9">
    <location>
        <begin position="99"/>
        <end position="335"/>
    </location>
</feature>
<dbReference type="Gene3D" id="1.10.287.950">
    <property type="entry name" value="Methyl-accepting chemotaxis protein"/>
    <property type="match status" value="1"/>
</dbReference>
<name>A0A7X0NHG6_9GAMM</name>
<dbReference type="InterPro" id="IPR004089">
    <property type="entry name" value="MCPsignal_dom"/>
</dbReference>
<dbReference type="RefSeq" id="WP_184424287.1">
    <property type="nucleotide sequence ID" value="NZ_AP027362.1"/>
</dbReference>
<dbReference type="CDD" id="cd06225">
    <property type="entry name" value="HAMP"/>
    <property type="match status" value="1"/>
</dbReference>
<keyword evidence="12" id="KW-1185">Reference proteome</keyword>
<dbReference type="AlphaFoldDB" id="A0A7X0NHG6"/>
<evidence type="ECO:0000259" key="9">
    <source>
        <dbReference type="PROSITE" id="PS50111"/>
    </source>
</evidence>
<evidence type="ECO:0000256" key="6">
    <source>
        <dbReference type="ARBA" id="ARBA00029447"/>
    </source>
</evidence>
<comment type="similarity">
    <text evidence="6">Belongs to the methyl-accepting chemotaxis (MCP) protein family.</text>
</comment>
<dbReference type="EMBL" id="JACHHU010000015">
    <property type="protein sequence ID" value="MBB6543499.1"/>
    <property type="molecule type" value="Genomic_DNA"/>
</dbReference>
<evidence type="ECO:0000259" key="10">
    <source>
        <dbReference type="PROSITE" id="PS50885"/>
    </source>
</evidence>
<keyword evidence="5 7" id="KW-0807">Transducer</keyword>
<feature type="domain" description="HAMP" evidence="10">
    <location>
        <begin position="40"/>
        <end position="94"/>
    </location>
</feature>
<dbReference type="SUPFAM" id="SSF58104">
    <property type="entry name" value="Methyl-accepting chemotaxis protein (MCP) signaling domain"/>
    <property type="match status" value="1"/>
</dbReference>
<dbReference type="Pfam" id="PF00015">
    <property type="entry name" value="MCPsignal"/>
    <property type="match status" value="1"/>
</dbReference>
<sequence length="372" mass="39601">MKINALYLTVFTAYKIDHLINEIGIIVILLTVSLGIFAPKAMADALDNLTKQLNALNTSDGDLTKRINSTRKDEIGDVANSFDNFIDGLAELIQSIIIQTNAVIEGVNKLNDGAHQIEGTSLKQTDSVDAIVTAINEMSYAIKEVAQNANLTAEEVNKVNLLTADGTQITGEAVKEIQGLSDTVKNATDVILKLSENSSDIASVLDVIRSIAEQTNLLALNAAIEAARAGEQGRGFAVVADEVRTLAARTQQSTQDIQVMIETLQKGVKEAVTAINLGNEATKTSVDLSERTLDAFAKISTASQNVIEASSQTATATEEQSQVAEDVSKNITELSDQTSSNYQVAKNNGSDASTILGLAQELNSSVSRFKLG</sequence>
<evidence type="ECO:0000256" key="8">
    <source>
        <dbReference type="SAM" id="Phobius"/>
    </source>
</evidence>
<protein>
    <submittedName>
        <fullName evidence="11">Methyl-accepting chemotaxis protein</fullName>
    </submittedName>
</protein>
<dbReference type="SMART" id="SM00283">
    <property type="entry name" value="MA"/>
    <property type="match status" value="1"/>
</dbReference>
<dbReference type="InterPro" id="IPR003660">
    <property type="entry name" value="HAMP_dom"/>
</dbReference>
<dbReference type="GO" id="GO:0016020">
    <property type="term" value="C:membrane"/>
    <property type="evidence" value="ECO:0007669"/>
    <property type="project" value="UniProtKB-SubCell"/>
</dbReference>
<dbReference type="PANTHER" id="PTHR32089:SF119">
    <property type="entry name" value="METHYL-ACCEPTING CHEMOTAXIS PROTEIN CTPL"/>
    <property type="match status" value="1"/>
</dbReference>
<dbReference type="PROSITE" id="PS50885">
    <property type="entry name" value="HAMP"/>
    <property type="match status" value="1"/>
</dbReference>
<evidence type="ECO:0000256" key="5">
    <source>
        <dbReference type="ARBA" id="ARBA00023224"/>
    </source>
</evidence>
<evidence type="ECO:0000256" key="3">
    <source>
        <dbReference type="ARBA" id="ARBA00022989"/>
    </source>
</evidence>
<feature type="transmembrane region" description="Helical" evidence="8">
    <location>
        <begin position="20"/>
        <end position="38"/>
    </location>
</feature>
<evidence type="ECO:0000256" key="7">
    <source>
        <dbReference type="PROSITE-ProRule" id="PRU00284"/>
    </source>
</evidence>
<comment type="subcellular location">
    <subcellularLocation>
        <location evidence="1">Membrane</location>
        <topology evidence="1">Multi-pass membrane protein</topology>
    </subcellularLocation>
</comment>